<dbReference type="EMBL" id="UGLU01000001">
    <property type="protein sequence ID" value="STU50038.1"/>
    <property type="molecule type" value="Genomic_DNA"/>
</dbReference>
<dbReference type="Proteomes" id="UP000254141">
    <property type="component" value="Unassembled WGS sequence"/>
</dbReference>
<evidence type="ECO:0000313" key="1">
    <source>
        <dbReference type="EMBL" id="STU50038.1"/>
    </source>
</evidence>
<accession>A0A0C7K6K3</accession>
<protein>
    <submittedName>
        <fullName evidence="1">Antirestriction protein</fullName>
    </submittedName>
</protein>
<proteinExistence type="predicted"/>
<reference evidence="3 4" key="1">
    <citation type="submission" date="2018-06" db="EMBL/GenBank/DDBJ databases">
        <authorList>
            <consortium name="Pathogen Informatics"/>
            <person name="Doyle S."/>
        </authorList>
    </citation>
    <scope>NUCLEOTIDE SEQUENCE [LARGE SCALE GENOMIC DNA]</scope>
    <source>
        <strain evidence="1 3">NCTC5051</strain>
        <strain evidence="2 4">NCTC5053</strain>
    </source>
</reference>
<dbReference type="Proteomes" id="UP000254387">
    <property type="component" value="Unassembled WGS sequence"/>
</dbReference>
<evidence type="ECO:0000313" key="3">
    <source>
        <dbReference type="Proteomes" id="UP000254141"/>
    </source>
</evidence>
<evidence type="ECO:0000313" key="2">
    <source>
        <dbReference type="EMBL" id="STV06352.1"/>
    </source>
</evidence>
<dbReference type="AlphaFoldDB" id="A0A0C7K6K3"/>
<organism evidence="1 3">
    <name type="scientific">Klebsiella pneumoniae</name>
    <dbReference type="NCBI Taxonomy" id="573"/>
    <lineage>
        <taxon>Bacteria</taxon>
        <taxon>Pseudomonadati</taxon>
        <taxon>Pseudomonadota</taxon>
        <taxon>Gammaproteobacteria</taxon>
        <taxon>Enterobacterales</taxon>
        <taxon>Enterobacteriaceae</taxon>
        <taxon>Klebsiella/Raoultella group</taxon>
        <taxon>Klebsiella</taxon>
        <taxon>Klebsiella pneumoniae complex</taxon>
    </lineage>
</organism>
<dbReference type="EMBL" id="UGMN01000004">
    <property type="protein sequence ID" value="STV06352.1"/>
    <property type="molecule type" value="Genomic_DNA"/>
</dbReference>
<dbReference type="KEGG" id="kpx:PMK1_04887"/>
<sequence>MVCYPLKAMKNDKRSNFKAASMASKTHRYLMDKI</sequence>
<gene>
    <name evidence="1" type="ORF">NCTC5051_01837</name>
    <name evidence="2" type="ORF">NCTC5053_01898</name>
</gene>
<evidence type="ECO:0000313" key="4">
    <source>
        <dbReference type="Proteomes" id="UP000254387"/>
    </source>
</evidence>
<name>A0A0C7K6K3_KLEPN</name>